<evidence type="ECO:0000259" key="5">
    <source>
        <dbReference type="PROSITE" id="PS50106"/>
    </source>
</evidence>
<dbReference type="Pfam" id="PF13365">
    <property type="entry name" value="Trypsin_2"/>
    <property type="match status" value="1"/>
</dbReference>
<accession>A0A096A8T5</accession>
<organism evidence="6 7">
    <name type="scientific">Prevotella melaninogenica DNF00666</name>
    <dbReference type="NCBI Taxonomy" id="1401073"/>
    <lineage>
        <taxon>Bacteria</taxon>
        <taxon>Pseudomonadati</taxon>
        <taxon>Bacteroidota</taxon>
        <taxon>Bacteroidia</taxon>
        <taxon>Bacteroidales</taxon>
        <taxon>Prevotellaceae</taxon>
        <taxon>Prevotella</taxon>
    </lineage>
</organism>
<dbReference type="EMBL" id="JRNS01000538">
    <property type="protein sequence ID" value="KGF43513.1"/>
    <property type="molecule type" value="Genomic_DNA"/>
</dbReference>
<dbReference type="PANTHER" id="PTHR22939">
    <property type="entry name" value="SERINE PROTEASE FAMILY S1C HTRA-RELATED"/>
    <property type="match status" value="1"/>
</dbReference>
<comment type="similarity">
    <text evidence="1">Belongs to the peptidase S1C family.</text>
</comment>
<gene>
    <name evidence="6" type="ORF">HMPREF0661_12035</name>
</gene>
<dbReference type="SUPFAM" id="SSF50156">
    <property type="entry name" value="PDZ domain-like"/>
    <property type="match status" value="2"/>
</dbReference>
<keyword evidence="3" id="KW-0378">Hydrolase</keyword>
<dbReference type="InterPro" id="IPR036034">
    <property type="entry name" value="PDZ_sf"/>
</dbReference>
<evidence type="ECO:0000256" key="1">
    <source>
        <dbReference type="ARBA" id="ARBA00010541"/>
    </source>
</evidence>
<dbReference type="PRINTS" id="PR00834">
    <property type="entry name" value="PROTEASES2C"/>
</dbReference>
<comment type="caution">
    <text evidence="6">The sequence shown here is derived from an EMBL/GenBank/DDBJ whole genome shotgun (WGS) entry which is preliminary data.</text>
</comment>
<dbReference type="SMART" id="SM00228">
    <property type="entry name" value="PDZ"/>
    <property type="match status" value="1"/>
</dbReference>
<dbReference type="SUPFAM" id="SSF50494">
    <property type="entry name" value="Trypsin-like serine proteases"/>
    <property type="match status" value="1"/>
</dbReference>
<name>A0A096A8T5_9BACT</name>
<dbReference type="Pfam" id="PF13180">
    <property type="entry name" value="PDZ_2"/>
    <property type="match status" value="1"/>
</dbReference>
<feature type="domain" description="PDZ" evidence="5">
    <location>
        <begin position="294"/>
        <end position="370"/>
    </location>
</feature>
<evidence type="ECO:0000256" key="3">
    <source>
        <dbReference type="ARBA" id="ARBA00022801"/>
    </source>
</evidence>
<proteinExistence type="inferred from homology"/>
<evidence type="ECO:0000256" key="4">
    <source>
        <dbReference type="SAM" id="SignalP"/>
    </source>
</evidence>
<dbReference type="GO" id="GO:0004252">
    <property type="term" value="F:serine-type endopeptidase activity"/>
    <property type="evidence" value="ECO:0007669"/>
    <property type="project" value="InterPro"/>
</dbReference>
<keyword evidence="4" id="KW-0732">Signal</keyword>
<dbReference type="PANTHER" id="PTHR22939:SF129">
    <property type="entry name" value="SERINE PROTEASE HTRA2, MITOCHONDRIAL"/>
    <property type="match status" value="1"/>
</dbReference>
<evidence type="ECO:0000313" key="6">
    <source>
        <dbReference type="EMBL" id="KGF43513.1"/>
    </source>
</evidence>
<dbReference type="PROSITE" id="PS50106">
    <property type="entry name" value="PDZ"/>
    <property type="match status" value="1"/>
</dbReference>
<dbReference type="RefSeq" id="WP_036866796.1">
    <property type="nucleotide sequence ID" value="NZ_JRNS01000538.1"/>
</dbReference>
<evidence type="ECO:0000313" key="7">
    <source>
        <dbReference type="Proteomes" id="UP000029578"/>
    </source>
</evidence>
<sequence length="488" mass="52043">MKNLSKYLAGAACVTALAFSTGAFIKVYAAEIPVVAPGQPVDLTYASEKALPAVVHIKYVQNSKTQTVEVQDDPFGGFFDPFGFFGNPNQGNGSRRQQVQTPKKEATGSGVIISPDGYIVTNNHVVEGADELTVTLNDNREFSARIVGTDKQTDLALLKVNATNLPTLPIGDSDKLKVGEWVIAVGNPYNLNNTVTAGIVSAKSRGLGATRNGIESFIQTDAAINQGNSGGALVNTQGELVGINAMLYSQTGAYSGYGFAIPTSIMNKVVDDIKKYGSVQRVMLGIQGGDVLNFINAQKEEGKNVDLGTNAGVYVSEVSEEGNGAALGLAKGDVITKFDGQKVTRMSELQQALNSKRPGDKATVTFIRNKKEISKTITLKNAQGTTKVIEQVDIDVLGGQFRPVQDALKKQLNINYGLEVLKVNNGALKSAGINRGFIIQNVNETMVKNIDDLQNIVKKASTSKDPVLYVQGIYPTGKKAYFAIPLAD</sequence>
<feature type="signal peptide" evidence="4">
    <location>
        <begin position="1"/>
        <end position="29"/>
    </location>
</feature>
<dbReference type="Proteomes" id="UP000029578">
    <property type="component" value="Unassembled WGS sequence"/>
</dbReference>
<feature type="chain" id="PRO_5001924359" evidence="4">
    <location>
        <begin position="30"/>
        <end position="488"/>
    </location>
</feature>
<dbReference type="Gene3D" id="2.30.42.10">
    <property type="match status" value="2"/>
</dbReference>
<protein>
    <submittedName>
        <fullName evidence="6">Deoxyribonuclease HsdR</fullName>
    </submittedName>
</protein>
<dbReference type="InterPro" id="IPR001940">
    <property type="entry name" value="Peptidase_S1C"/>
</dbReference>
<dbReference type="InterPro" id="IPR009003">
    <property type="entry name" value="Peptidase_S1_PA"/>
</dbReference>
<dbReference type="Gene3D" id="2.40.10.120">
    <property type="match status" value="1"/>
</dbReference>
<evidence type="ECO:0000256" key="2">
    <source>
        <dbReference type="ARBA" id="ARBA00022670"/>
    </source>
</evidence>
<keyword evidence="2" id="KW-0645">Protease</keyword>
<reference evidence="6 7" key="1">
    <citation type="submission" date="2014-07" db="EMBL/GenBank/DDBJ databases">
        <authorList>
            <person name="McCorrison J."/>
            <person name="Sanka R."/>
            <person name="Torralba M."/>
            <person name="Gillis M."/>
            <person name="Haft D.H."/>
            <person name="Methe B."/>
            <person name="Sutton G."/>
            <person name="Nelson K.E."/>
        </authorList>
    </citation>
    <scope>NUCLEOTIDE SEQUENCE [LARGE SCALE GENOMIC DNA]</scope>
    <source>
        <strain evidence="6 7">DNF00666</strain>
    </source>
</reference>
<dbReference type="InterPro" id="IPR001478">
    <property type="entry name" value="PDZ"/>
</dbReference>
<dbReference type="GO" id="GO:0006508">
    <property type="term" value="P:proteolysis"/>
    <property type="evidence" value="ECO:0007669"/>
    <property type="project" value="UniProtKB-KW"/>
</dbReference>
<dbReference type="AlphaFoldDB" id="A0A096A8T5"/>